<proteinExistence type="predicted"/>
<organism evidence="1">
    <name type="scientific">bioreactor metagenome</name>
    <dbReference type="NCBI Taxonomy" id="1076179"/>
    <lineage>
        <taxon>unclassified sequences</taxon>
        <taxon>metagenomes</taxon>
        <taxon>ecological metagenomes</taxon>
    </lineage>
</organism>
<protein>
    <submittedName>
        <fullName evidence="1">Uncharacterized protein</fullName>
    </submittedName>
</protein>
<name>A0A645GEN9_9ZZZZ</name>
<accession>A0A645GEN9</accession>
<evidence type="ECO:0000313" key="1">
    <source>
        <dbReference type="EMBL" id="MPN24482.1"/>
    </source>
</evidence>
<gene>
    <name evidence="1" type="ORF">SDC9_171881</name>
</gene>
<sequence>MHGALYVPEQQIFLIVFAADEASVLFVPEIAAFQCYPDRIVEVGDPWHCLRILLGSFQVLR</sequence>
<dbReference type="EMBL" id="VSSQ01073346">
    <property type="protein sequence ID" value="MPN24482.1"/>
    <property type="molecule type" value="Genomic_DNA"/>
</dbReference>
<comment type="caution">
    <text evidence="1">The sequence shown here is derived from an EMBL/GenBank/DDBJ whole genome shotgun (WGS) entry which is preliminary data.</text>
</comment>
<reference evidence="1" key="1">
    <citation type="submission" date="2019-08" db="EMBL/GenBank/DDBJ databases">
        <authorList>
            <person name="Kucharzyk K."/>
            <person name="Murdoch R.W."/>
            <person name="Higgins S."/>
            <person name="Loffler F."/>
        </authorList>
    </citation>
    <scope>NUCLEOTIDE SEQUENCE</scope>
</reference>
<dbReference type="AlphaFoldDB" id="A0A645GEN9"/>